<gene>
    <name evidence="1" type="ORF">DAETH_09040</name>
</gene>
<dbReference type="EMBL" id="AP026560">
    <property type="protein sequence ID" value="BDP40935.1"/>
    <property type="molecule type" value="Genomic_DNA"/>
</dbReference>
<dbReference type="InterPro" id="IPR023375">
    <property type="entry name" value="ADC_dom_sf"/>
</dbReference>
<protein>
    <recommendedName>
        <fullName evidence="3">Acetoacetate decarboxylase</fullName>
    </recommendedName>
</protein>
<dbReference type="Proteomes" id="UP001064971">
    <property type="component" value="Chromosome"/>
</dbReference>
<dbReference type="SUPFAM" id="SSF160104">
    <property type="entry name" value="Acetoacetate decarboxylase-like"/>
    <property type="match status" value="1"/>
</dbReference>
<dbReference type="PANTHER" id="PTHR40518:SF1">
    <property type="entry name" value="ACETOACETATE DECARBOXYLASE"/>
    <property type="match status" value="1"/>
</dbReference>
<name>A0ABN6RDU0_9DEIO</name>
<organism evidence="1 2">
    <name type="scientific">Deinococcus aetherius</name>
    <dbReference type="NCBI Taxonomy" id="200252"/>
    <lineage>
        <taxon>Bacteria</taxon>
        <taxon>Thermotogati</taxon>
        <taxon>Deinococcota</taxon>
        <taxon>Deinococci</taxon>
        <taxon>Deinococcales</taxon>
        <taxon>Deinococcaceae</taxon>
        <taxon>Deinococcus</taxon>
    </lineage>
</organism>
<sequence length="206" mass="22306">MTPPPWTLRGHGLVALYAPAPGSLLGALMLLRYASSPVGPYDELLWVEAPTPSPAGPRLQVRSIFVSTRESMVWGRRNWGLPKRLAGFEWEGEPGRGQVRVTGEDGRAVAHLACQWSGPRLPVTTALLPAPLRTLAQPALDGGEGWLLTTPRATGHVSPARLTVLHADGLHPPLVSARPRLTLGVPDFRLVFPEPERAQKSRPLGR</sequence>
<dbReference type="Gene3D" id="2.40.400.10">
    <property type="entry name" value="Acetoacetate decarboxylase-like"/>
    <property type="match status" value="1"/>
</dbReference>
<dbReference type="PANTHER" id="PTHR40518">
    <property type="entry name" value="ACETOACETATE DECARBOXYLASE"/>
    <property type="match status" value="1"/>
</dbReference>
<accession>A0ABN6RDU0</accession>
<evidence type="ECO:0000313" key="1">
    <source>
        <dbReference type="EMBL" id="BDP40935.1"/>
    </source>
</evidence>
<proteinExistence type="predicted"/>
<keyword evidence="2" id="KW-1185">Reference proteome</keyword>
<evidence type="ECO:0000313" key="2">
    <source>
        <dbReference type="Proteomes" id="UP001064971"/>
    </source>
</evidence>
<dbReference type="RefSeq" id="WP_264776735.1">
    <property type="nucleotide sequence ID" value="NZ_AP026560.1"/>
</dbReference>
<evidence type="ECO:0008006" key="3">
    <source>
        <dbReference type="Google" id="ProtNLM"/>
    </source>
</evidence>
<reference evidence="1" key="1">
    <citation type="submission" date="2022-07" db="EMBL/GenBank/DDBJ databases">
        <title>Complete Genome Sequence of the Radioresistant Bacterium Deinococcus aetherius ST0316, Isolated from the Air Dust collected in Lower Stratosphere above Japan.</title>
        <authorList>
            <person name="Satoh K."/>
            <person name="Hagiwara K."/>
            <person name="Katsumata K."/>
            <person name="Kubo A."/>
            <person name="Yokobori S."/>
            <person name="Yamagishi A."/>
            <person name="Oono Y."/>
            <person name="Narumi I."/>
        </authorList>
    </citation>
    <scope>NUCLEOTIDE SEQUENCE</scope>
    <source>
        <strain evidence="1">ST0316</strain>
    </source>
</reference>